<feature type="transmembrane region" description="Helical" evidence="7">
    <location>
        <begin position="415"/>
        <end position="438"/>
    </location>
</feature>
<sequence length="548" mass="59068">MEEKVKEMSPKYPNAATAEITLSELDRQAAVSYMGDGSEAQAHQHRGGEAVLGNKLSTLGAIALGYTSLSTWIAYSASAATALASGGANVLVYGMLIVGVCNMAAAVTIAEPASQFANASGQAAWVYRLHGRFLSYITSWTVLLGYVFLSVAAQLITTTILLAMINLTFPGYVIEVWHICVSIIVTAMFSFVVAGFASKLVSRLNVFAFTWSVVGLLVMILTLLIQSRGNYNTVEFALVDIVNVSGWGNNFIPWVLGLSQAALSTTAIDVPTHFSEEMSDPARQVPMAIFGGLGTSIVITLAYAFVLVFTLPHLEDIITTSTGFPFAEILRIKTSRVGAIVLLLIPLVSFLITSADVVMATSRCIYGFSRQKGFPFSKFFGKVDTRFDSPLRAGVLVLVCQSCICLIYLGNTAAFSALISVPTLLLAASYSIVAYVCLMARWRSKARSEVNVGSTDKVSHDGMTSEASEGDSEWNPRFKMPKLLTISANVLTIVFTILLCVFLSLPPTWPVTSANMNYTSVFLVGGGLVVPCVCWIRYRSVYQGPLVH</sequence>
<feature type="transmembrane region" description="Helical" evidence="7">
    <location>
        <begin position="289"/>
        <end position="311"/>
    </location>
</feature>
<dbReference type="EMBL" id="OOIN01000047">
    <property type="protein sequence ID" value="SPO32455.1"/>
    <property type="molecule type" value="Genomic_DNA"/>
</dbReference>
<protein>
    <submittedName>
        <fullName evidence="8">Related to HNM1 - choline permease</fullName>
    </submittedName>
</protein>
<keyword evidence="4 7" id="KW-1133">Transmembrane helix</keyword>
<name>A0A5C3ER55_9BASI</name>
<dbReference type="PANTHER" id="PTHR45649">
    <property type="entry name" value="AMINO-ACID PERMEASE BAT1"/>
    <property type="match status" value="1"/>
</dbReference>
<proteinExistence type="predicted"/>
<dbReference type="Pfam" id="PF13520">
    <property type="entry name" value="AA_permease_2"/>
    <property type="match status" value="1"/>
</dbReference>
<keyword evidence="3 7" id="KW-0812">Transmembrane</keyword>
<gene>
    <name evidence="8" type="ORF">UTRI_04199</name>
</gene>
<evidence type="ECO:0000256" key="2">
    <source>
        <dbReference type="ARBA" id="ARBA00022448"/>
    </source>
</evidence>
<dbReference type="PANTHER" id="PTHR45649:SF14">
    <property type="entry name" value="GABA PERMEASE"/>
    <property type="match status" value="1"/>
</dbReference>
<dbReference type="InterPro" id="IPR002293">
    <property type="entry name" value="AA/rel_permease1"/>
</dbReference>
<feature type="transmembrane region" description="Helical" evidence="7">
    <location>
        <begin position="483"/>
        <end position="505"/>
    </location>
</feature>
<organism evidence="8 9">
    <name type="scientific">Ustilago trichophora</name>
    <dbReference type="NCBI Taxonomy" id="86804"/>
    <lineage>
        <taxon>Eukaryota</taxon>
        <taxon>Fungi</taxon>
        <taxon>Dikarya</taxon>
        <taxon>Basidiomycota</taxon>
        <taxon>Ustilaginomycotina</taxon>
        <taxon>Ustilaginomycetes</taxon>
        <taxon>Ustilaginales</taxon>
        <taxon>Ustilaginaceae</taxon>
        <taxon>Ustilago</taxon>
    </lineage>
</organism>
<feature type="transmembrane region" description="Helical" evidence="7">
    <location>
        <begin position="340"/>
        <end position="368"/>
    </location>
</feature>
<keyword evidence="5 7" id="KW-0472">Membrane</keyword>
<evidence type="ECO:0000256" key="3">
    <source>
        <dbReference type="ARBA" id="ARBA00022692"/>
    </source>
</evidence>
<feature type="region of interest" description="Disordered" evidence="6">
    <location>
        <begin position="454"/>
        <end position="473"/>
    </location>
</feature>
<dbReference type="AlphaFoldDB" id="A0A5C3ER55"/>
<feature type="transmembrane region" description="Helical" evidence="7">
    <location>
        <begin position="517"/>
        <end position="538"/>
    </location>
</feature>
<dbReference type="Gene3D" id="1.20.1740.10">
    <property type="entry name" value="Amino acid/polyamine transporter I"/>
    <property type="match status" value="1"/>
</dbReference>
<feature type="transmembrane region" description="Helical" evidence="7">
    <location>
        <begin position="90"/>
        <end position="112"/>
    </location>
</feature>
<dbReference type="Proteomes" id="UP000324022">
    <property type="component" value="Unassembled WGS sequence"/>
</dbReference>
<evidence type="ECO:0000313" key="8">
    <source>
        <dbReference type="EMBL" id="SPO32455.1"/>
    </source>
</evidence>
<evidence type="ECO:0000256" key="5">
    <source>
        <dbReference type="ARBA" id="ARBA00023136"/>
    </source>
</evidence>
<keyword evidence="2" id="KW-0813">Transport</keyword>
<evidence type="ECO:0000256" key="7">
    <source>
        <dbReference type="SAM" id="Phobius"/>
    </source>
</evidence>
<evidence type="ECO:0000256" key="6">
    <source>
        <dbReference type="SAM" id="MobiDB-lite"/>
    </source>
</evidence>
<dbReference type="GO" id="GO:0016020">
    <property type="term" value="C:membrane"/>
    <property type="evidence" value="ECO:0007669"/>
    <property type="project" value="UniProtKB-SubCell"/>
</dbReference>
<feature type="transmembrane region" description="Helical" evidence="7">
    <location>
        <begin position="133"/>
        <end position="156"/>
    </location>
</feature>
<evidence type="ECO:0000256" key="1">
    <source>
        <dbReference type="ARBA" id="ARBA00004141"/>
    </source>
</evidence>
<evidence type="ECO:0000256" key="4">
    <source>
        <dbReference type="ARBA" id="ARBA00022989"/>
    </source>
</evidence>
<feature type="transmembrane region" description="Helical" evidence="7">
    <location>
        <begin position="176"/>
        <end position="197"/>
    </location>
</feature>
<dbReference type="GO" id="GO:0022857">
    <property type="term" value="F:transmembrane transporter activity"/>
    <property type="evidence" value="ECO:0007669"/>
    <property type="project" value="InterPro"/>
</dbReference>
<feature type="transmembrane region" description="Helical" evidence="7">
    <location>
        <begin position="56"/>
        <end position="78"/>
    </location>
</feature>
<comment type="subcellular location">
    <subcellularLocation>
        <location evidence="1">Membrane</location>
        <topology evidence="1">Multi-pass membrane protein</topology>
    </subcellularLocation>
</comment>
<evidence type="ECO:0000313" key="9">
    <source>
        <dbReference type="Proteomes" id="UP000324022"/>
    </source>
</evidence>
<feature type="transmembrane region" description="Helical" evidence="7">
    <location>
        <begin position="204"/>
        <end position="225"/>
    </location>
</feature>
<reference evidence="8 9" key="1">
    <citation type="submission" date="2018-03" db="EMBL/GenBank/DDBJ databases">
        <authorList>
            <person name="Guldener U."/>
        </authorList>
    </citation>
    <scope>NUCLEOTIDE SEQUENCE [LARGE SCALE GENOMIC DNA]</scope>
    <source>
        <strain evidence="8 9">NBRC100155</strain>
    </source>
</reference>
<keyword evidence="9" id="KW-1185">Reference proteome</keyword>
<dbReference type="OrthoDB" id="3900342at2759"/>
<accession>A0A5C3ER55</accession>